<dbReference type="RefSeq" id="WP_075626558.1">
    <property type="nucleotide sequence ID" value="NZ_FOAM01000011.1"/>
</dbReference>
<keyword evidence="1" id="KW-1133">Transmembrane helix</keyword>
<dbReference type="EMBL" id="MKIP01000032">
    <property type="protein sequence ID" value="OLP61525.1"/>
    <property type="molecule type" value="Genomic_DNA"/>
</dbReference>
<evidence type="ECO:0000256" key="1">
    <source>
        <dbReference type="SAM" id="Phobius"/>
    </source>
</evidence>
<keyword evidence="1" id="KW-0812">Transmembrane</keyword>
<comment type="caution">
    <text evidence="2">The sequence shown here is derived from an EMBL/GenBank/DDBJ whole genome shotgun (WGS) entry which is preliminary data.</text>
</comment>
<proteinExistence type="predicted"/>
<evidence type="ECO:0000313" key="2">
    <source>
        <dbReference type="EMBL" id="OLP61525.1"/>
    </source>
</evidence>
<evidence type="ECO:0000313" key="3">
    <source>
        <dbReference type="Proteomes" id="UP000186364"/>
    </source>
</evidence>
<feature type="transmembrane region" description="Helical" evidence="1">
    <location>
        <begin position="7"/>
        <end position="27"/>
    </location>
</feature>
<keyword evidence="1" id="KW-0472">Membrane</keyword>
<keyword evidence="3" id="KW-1185">Reference proteome</keyword>
<dbReference type="AlphaFoldDB" id="A0A1Q9B0M4"/>
<accession>A0A1Q9B0M4</accession>
<protein>
    <submittedName>
        <fullName evidence="2">Uncharacterized protein</fullName>
    </submittedName>
</protein>
<organism evidence="2 3">
    <name type="scientific">Xaviernesmea oryzae</name>
    <dbReference type="NCBI Taxonomy" id="464029"/>
    <lineage>
        <taxon>Bacteria</taxon>
        <taxon>Pseudomonadati</taxon>
        <taxon>Pseudomonadota</taxon>
        <taxon>Alphaproteobacteria</taxon>
        <taxon>Hyphomicrobiales</taxon>
        <taxon>Rhizobiaceae</taxon>
        <taxon>Rhizobium/Agrobacterium group</taxon>
        <taxon>Xaviernesmea</taxon>
    </lineage>
</organism>
<dbReference type="OrthoDB" id="9968596at2"/>
<dbReference type="Proteomes" id="UP000186364">
    <property type="component" value="Unassembled WGS sequence"/>
</dbReference>
<sequence>MDQEVKIFGLAGLLATLAIALVAYLSYAPRVNHQEASPLLYQLAERQANRTGMSETELR</sequence>
<name>A0A1Q9B0M4_9HYPH</name>
<reference evidence="2 3" key="1">
    <citation type="submission" date="2016-09" db="EMBL/GenBank/DDBJ databases">
        <title>Rhizobium sp. nov., a novel species isolated from the rice rhizosphere.</title>
        <authorList>
            <person name="Zhao J."/>
            <person name="Zhang X."/>
        </authorList>
    </citation>
    <scope>NUCLEOTIDE SEQUENCE [LARGE SCALE GENOMIC DNA]</scope>
    <source>
        <strain evidence="2 3">1.7048</strain>
    </source>
</reference>
<gene>
    <name evidence="2" type="ORF">BJF93_00930</name>
</gene>